<dbReference type="PANTHER" id="PTHR38342:SF2">
    <property type="entry name" value="INNER MEMBRANE OR EXPORTED"/>
    <property type="match status" value="1"/>
</dbReference>
<name>A0ABV2QKG1_9MICO</name>
<keyword evidence="3" id="KW-1185">Reference proteome</keyword>
<dbReference type="InterPro" id="IPR035923">
    <property type="entry name" value="TT1751-like_sf"/>
</dbReference>
<proteinExistence type="predicted"/>
<feature type="domain" description="DUF302" evidence="1">
    <location>
        <begin position="36"/>
        <end position="97"/>
    </location>
</feature>
<dbReference type="InterPro" id="IPR005180">
    <property type="entry name" value="DUF302"/>
</dbReference>
<dbReference type="EMBL" id="JBEPSJ010000001">
    <property type="protein sequence ID" value="MET4581007.1"/>
    <property type="molecule type" value="Genomic_DNA"/>
</dbReference>
<evidence type="ECO:0000313" key="2">
    <source>
        <dbReference type="EMBL" id="MET4581007.1"/>
    </source>
</evidence>
<dbReference type="RefSeq" id="WP_354023206.1">
    <property type="nucleotide sequence ID" value="NZ_JBEPSJ010000001.1"/>
</dbReference>
<gene>
    <name evidence="2" type="ORF">ABIE21_000497</name>
</gene>
<comment type="caution">
    <text evidence="2">The sequence shown here is derived from an EMBL/GenBank/DDBJ whole genome shotgun (WGS) entry which is preliminary data.</text>
</comment>
<evidence type="ECO:0000259" key="1">
    <source>
        <dbReference type="Pfam" id="PF03625"/>
    </source>
</evidence>
<dbReference type="CDD" id="cd14797">
    <property type="entry name" value="DUF302"/>
    <property type="match status" value="1"/>
</dbReference>
<protein>
    <submittedName>
        <fullName evidence="2">Uncharacterized protein (DUF302 family)</fullName>
    </submittedName>
</protein>
<dbReference type="SUPFAM" id="SSF103247">
    <property type="entry name" value="TT1751-like"/>
    <property type="match status" value="1"/>
</dbReference>
<dbReference type="Gene3D" id="3.30.310.70">
    <property type="entry name" value="TT1751-like domain"/>
    <property type="match status" value="1"/>
</dbReference>
<accession>A0ABV2QKG1</accession>
<dbReference type="Pfam" id="PF03625">
    <property type="entry name" value="DUF302"/>
    <property type="match status" value="1"/>
</dbReference>
<evidence type="ECO:0000313" key="3">
    <source>
        <dbReference type="Proteomes" id="UP001549257"/>
    </source>
</evidence>
<dbReference type="Proteomes" id="UP001549257">
    <property type="component" value="Unassembled WGS sequence"/>
</dbReference>
<reference evidence="2 3" key="1">
    <citation type="submission" date="2024-06" db="EMBL/GenBank/DDBJ databases">
        <title>Sorghum-associated microbial communities from plants grown in Nebraska, USA.</title>
        <authorList>
            <person name="Schachtman D."/>
        </authorList>
    </citation>
    <scope>NUCLEOTIDE SEQUENCE [LARGE SCALE GENOMIC DNA]</scope>
    <source>
        <strain evidence="2 3">2857</strain>
    </source>
</reference>
<organism evidence="2 3">
    <name type="scientific">Conyzicola nivalis</name>
    <dbReference type="NCBI Taxonomy" id="1477021"/>
    <lineage>
        <taxon>Bacteria</taxon>
        <taxon>Bacillati</taxon>
        <taxon>Actinomycetota</taxon>
        <taxon>Actinomycetes</taxon>
        <taxon>Micrococcales</taxon>
        <taxon>Microbacteriaceae</taxon>
        <taxon>Conyzicola</taxon>
    </lineage>
</organism>
<sequence length="131" mass="14263">MGEELKTLRVHGSVAEATARLRDLLQRRGVAVLASIDHAAGARAAGLELADEVVVFFGDPAVGTGVMQDDPRAGIDLPLRMLVWDDNGSTYISYRDPHVLSDLFDLDIHRDVPAKLSGFMERIAHDLSAEQ</sequence>
<dbReference type="PANTHER" id="PTHR38342">
    <property type="entry name" value="SLR5037 PROTEIN"/>
    <property type="match status" value="1"/>
</dbReference>